<keyword evidence="2" id="KW-1185">Reference proteome</keyword>
<proteinExistence type="predicted"/>
<reference evidence="1 2" key="1">
    <citation type="submission" date="2016-10" db="EMBL/GenBank/DDBJ databases">
        <authorList>
            <person name="Varghese N."/>
            <person name="Submissions S."/>
        </authorList>
    </citation>
    <scope>NUCLEOTIDE SEQUENCE [LARGE SCALE GENOMIC DNA]</scope>
    <source>
        <strain evidence="1 2">CECT 8317</strain>
    </source>
</reference>
<gene>
    <name evidence="1" type="ORF">SAMN05216586_11641</name>
</gene>
<dbReference type="EMBL" id="FNVE01000016">
    <property type="protein sequence ID" value="SEG70008.1"/>
    <property type="molecule type" value="Genomic_DNA"/>
</dbReference>
<protein>
    <submittedName>
        <fullName evidence="1">Uncharacterized protein</fullName>
    </submittedName>
</protein>
<organism evidence="1 2">
    <name type="scientific">Halopseudomonas aestusnigri</name>
    <dbReference type="NCBI Taxonomy" id="857252"/>
    <lineage>
        <taxon>Bacteria</taxon>
        <taxon>Pseudomonadati</taxon>
        <taxon>Pseudomonadota</taxon>
        <taxon>Gammaproteobacteria</taxon>
        <taxon>Pseudomonadales</taxon>
        <taxon>Pseudomonadaceae</taxon>
        <taxon>Halopseudomonas</taxon>
    </lineage>
</organism>
<dbReference type="Proteomes" id="UP000243518">
    <property type="component" value="Unassembled WGS sequence"/>
</dbReference>
<evidence type="ECO:0000313" key="1">
    <source>
        <dbReference type="EMBL" id="SEG70008.1"/>
    </source>
</evidence>
<name>A0AAQ1JRE0_9GAMM</name>
<accession>A0AAQ1JRE0</accession>
<dbReference type="AlphaFoldDB" id="A0AAQ1JRE0"/>
<sequence length="89" mass="10523">MADQHDRLLMLEGQMAGMAKAWLYLAAQIEIQRQLEPEKMQSALLNARWPDQPFEHHAQQLMRYLADQLAEARESRRAQELYQRTGRDE</sequence>
<comment type="caution">
    <text evidence="1">The sequence shown here is derived from an EMBL/GenBank/DDBJ whole genome shotgun (WGS) entry which is preliminary data.</text>
</comment>
<evidence type="ECO:0000313" key="2">
    <source>
        <dbReference type="Proteomes" id="UP000243518"/>
    </source>
</evidence>